<evidence type="ECO:0000313" key="2">
    <source>
        <dbReference type="Proteomes" id="UP001596406"/>
    </source>
</evidence>
<comment type="caution">
    <text evidence="1">The sequence shown here is derived from an EMBL/GenBank/DDBJ whole genome shotgun (WGS) entry which is preliminary data.</text>
</comment>
<name>A0ABD5U8S3_9EURY</name>
<evidence type="ECO:0000313" key="1">
    <source>
        <dbReference type="EMBL" id="MFC6836959.1"/>
    </source>
</evidence>
<gene>
    <name evidence="1" type="ORF">ACFQHK_10605</name>
</gene>
<dbReference type="RefSeq" id="WP_304448632.1">
    <property type="nucleotide sequence ID" value="NZ_JARRAH010000001.1"/>
</dbReference>
<accession>A0ABD5U8S3</accession>
<organism evidence="1 2">
    <name type="scientific">Halomarina ordinaria</name>
    <dbReference type="NCBI Taxonomy" id="3033939"/>
    <lineage>
        <taxon>Archaea</taxon>
        <taxon>Methanobacteriati</taxon>
        <taxon>Methanobacteriota</taxon>
        <taxon>Stenosarchaea group</taxon>
        <taxon>Halobacteria</taxon>
        <taxon>Halobacteriales</taxon>
        <taxon>Natronomonadaceae</taxon>
        <taxon>Halomarina</taxon>
    </lineage>
</organism>
<proteinExistence type="predicted"/>
<reference evidence="1 2" key="1">
    <citation type="journal article" date="2019" name="Int. J. Syst. Evol. Microbiol.">
        <title>The Global Catalogue of Microorganisms (GCM) 10K type strain sequencing project: providing services to taxonomists for standard genome sequencing and annotation.</title>
        <authorList>
            <consortium name="The Broad Institute Genomics Platform"/>
            <consortium name="The Broad Institute Genome Sequencing Center for Infectious Disease"/>
            <person name="Wu L."/>
            <person name="Ma J."/>
        </authorList>
    </citation>
    <scope>NUCLEOTIDE SEQUENCE [LARGE SCALE GENOMIC DNA]</scope>
    <source>
        <strain evidence="1 2">PSRA2</strain>
    </source>
</reference>
<sequence length="106" mass="12416">MTERTANDPPEYDGAAYTIDVARRRADRDEWTDVADLAHESIERVQYTDYPHLFDDLHRQATDVVLRLKREDPDHERVRERLEEMQVTVEEMQALATSGRSMLPSD</sequence>
<dbReference type="EMBL" id="JBHSXM010000001">
    <property type="protein sequence ID" value="MFC6836959.1"/>
    <property type="molecule type" value="Genomic_DNA"/>
</dbReference>
<dbReference type="Proteomes" id="UP001596406">
    <property type="component" value="Unassembled WGS sequence"/>
</dbReference>
<dbReference type="AlphaFoldDB" id="A0ABD5U8S3"/>
<keyword evidence="2" id="KW-1185">Reference proteome</keyword>
<protein>
    <submittedName>
        <fullName evidence="1">Uncharacterized protein</fullName>
    </submittedName>
</protein>